<accession>A0ABW8VBW7</accession>
<proteinExistence type="predicted"/>
<sequence length="147" mass="16383">MSTPLPQPCQVESCQVVPCREGADAPRVWVVFRGEAELWWLRLLKPGFCHCFALLHDGRHWVIVDPLSSFTDVSVLDLPAAFDLPGWYHGMGMAVTPATVRRGLNRPAPWAPFTCVEAIKRLLGLHAPGIVTPWQLYRHLARPVPAA</sequence>
<evidence type="ECO:0000313" key="2">
    <source>
        <dbReference type="Proteomes" id="UP001628281"/>
    </source>
</evidence>
<dbReference type="EMBL" id="JBJLSN010000039">
    <property type="protein sequence ID" value="MFL7903942.1"/>
    <property type="molecule type" value="Genomic_DNA"/>
</dbReference>
<keyword evidence="2" id="KW-1185">Reference proteome</keyword>
<reference evidence="1 2" key="1">
    <citation type="submission" date="2024-11" db="EMBL/GenBank/DDBJ databases">
        <title>Draft genome sequences of two bacteria associated to sugarcane roots in Colombia.</title>
        <authorList>
            <person name="Pardo-Diaz S."/>
            <person name="Masmela-Mendoza J."/>
            <person name="Delgadillo-Duran P."/>
            <person name="Bautista E.J."/>
            <person name="Rojas-Tapias D.F."/>
        </authorList>
    </citation>
    <scope>NUCLEOTIDE SEQUENCE [LARGE SCALE GENOMIC DNA]</scope>
    <source>
        <strain evidence="1 2">Ap18</strain>
    </source>
</reference>
<gene>
    <name evidence="1" type="ORF">ACJ41P_22595</name>
</gene>
<protein>
    <submittedName>
        <fullName evidence="1">Uncharacterized protein</fullName>
    </submittedName>
</protein>
<comment type="caution">
    <text evidence="1">The sequence shown here is derived from an EMBL/GenBank/DDBJ whole genome shotgun (WGS) entry which is preliminary data.</text>
</comment>
<evidence type="ECO:0000313" key="1">
    <source>
        <dbReference type="EMBL" id="MFL7903942.1"/>
    </source>
</evidence>
<name>A0ABW8VBW7_9PROT</name>
<dbReference type="Proteomes" id="UP001628281">
    <property type="component" value="Unassembled WGS sequence"/>
</dbReference>
<organism evidence="1 2">
    <name type="scientific">Azospirillum argentinense</name>
    <dbReference type="NCBI Taxonomy" id="2970906"/>
    <lineage>
        <taxon>Bacteria</taxon>
        <taxon>Pseudomonadati</taxon>
        <taxon>Pseudomonadota</taxon>
        <taxon>Alphaproteobacteria</taxon>
        <taxon>Rhodospirillales</taxon>
        <taxon>Azospirillaceae</taxon>
        <taxon>Azospirillum</taxon>
    </lineage>
</organism>
<dbReference type="RefSeq" id="WP_247881581.1">
    <property type="nucleotide sequence ID" value="NZ_CP007793.1"/>
</dbReference>